<reference evidence="11" key="2">
    <citation type="submission" date="2025-08" db="UniProtKB">
        <authorList>
            <consortium name="Ensembl"/>
        </authorList>
    </citation>
    <scope>IDENTIFICATION</scope>
</reference>
<dbReference type="GO" id="GO:0016020">
    <property type="term" value="C:membrane"/>
    <property type="evidence" value="ECO:0007669"/>
    <property type="project" value="UniProtKB-SubCell"/>
</dbReference>
<comment type="similarity">
    <text evidence="3">Belongs to the villin/gelsolin family.</text>
</comment>
<dbReference type="GO" id="GO:0008154">
    <property type="term" value="P:actin polymerization or depolymerization"/>
    <property type="evidence" value="ECO:0007669"/>
    <property type="project" value="TreeGrafter"/>
</dbReference>
<keyword evidence="4" id="KW-0963">Cytoplasm</keyword>
<dbReference type="SMART" id="SM00262">
    <property type="entry name" value="GEL"/>
    <property type="match status" value="4"/>
</dbReference>
<dbReference type="PANTHER" id="PTHR11977:SF87">
    <property type="entry name" value="SUPERVILLIN ISOFORM X1"/>
    <property type="match status" value="1"/>
</dbReference>
<dbReference type="PRINTS" id="PR00597">
    <property type="entry name" value="GELSOLIN"/>
</dbReference>
<dbReference type="Pfam" id="PF02209">
    <property type="entry name" value="VHP"/>
    <property type="match status" value="1"/>
</dbReference>
<evidence type="ECO:0000256" key="2">
    <source>
        <dbReference type="ARBA" id="ARBA00004245"/>
    </source>
</evidence>
<keyword evidence="8" id="KW-0206">Cytoskeleton</keyword>
<keyword evidence="12" id="KW-1185">Reference proteome</keyword>
<dbReference type="Proteomes" id="UP000472263">
    <property type="component" value="Chromosome 19"/>
</dbReference>
<evidence type="ECO:0000256" key="9">
    <source>
        <dbReference type="SAM" id="MobiDB-lite"/>
    </source>
</evidence>
<feature type="region of interest" description="Disordered" evidence="9">
    <location>
        <begin position="26"/>
        <end position="115"/>
    </location>
</feature>
<keyword evidence="5" id="KW-0677">Repeat</keyword>
<gene>
    <name evidence="11" type="primary">svild</name>
</gene>
<dbReference type="Ensembl" id="ENSMMDT00005053865.1">
    <property type="protein sequence ID" value="ENSMMDP00005052837.1"/>
    <property type="gene ID" value="ENSMMDG00005023794.1"/>
</dbReference>
<dbReference type="GO" id="GO:0005546">
    <property type="term" value="F:phosphatidylinositol-4,5-bisphosphate binding"/>
    <property type="evidence" value="ECO:0007669"/>
    <property type="project" value="TreeGrafter"/>
</dbReference>
<feature type="domain" description="HP" evidence="10">
    <location>
        <begin position="1095"/>
        <end position="1158"/>
    </location>
</feature>
<dbReference type="InterPro" id="IPR029006">
    <property type="entry name" value="ADF-H/Gelsolin-like_dom_sf"/>
</dbReference>
<dbReference type="PROSITE" id="PS51089">
    <property type="entry name" value="HP"/>
    <property type="match status" value="1"/>
</dbReference>
<dbReference type="Pfam" id="PF00626">
    <property type="entry name" value="Gelsolin"/>
    <property type="match status" value="1"/>
</dbReference>
<organism evidence="11 12">
    <name type="scientific">Myripristis murdjan</name>
    <name type="common">pinecone soldierfish</name>
    <dbReference type="NCBI Taxonomy" id="586833"/>
    <lineage>
        <taxon>Eukaryota</taxon>
        <taxon>Metazoa</taxon>
        <taxon>Chordata</taxon>
        <taxon>Craniata</taxon>
        <taxon>Vertebrata</taxon>
        <taxon>Euteleostomi</taxon>
        <taxon>Actinopterygii</taxon>
        <taxon>Neopterygii</taxon>
        <taxon>Teleostei</taxon>
        <taxon>Neoteleostei</taxon>
        <taxon>Acanthomorphata</taxon>
        <taxon>Holocentriformes</taxon>
        <taxon>Holocentridae</taxon>
        <taxon>Myripristis</taxon>
    </lineage>
</organism>
<comment type="subcellular location">
    <subcellularLocation>
        <location evidence="2">Cytoplasm</location>
        <location evidence="2">Cytoskeleton</location>
    </subcellularLocation>
    <subcellularLocation>
        <location evidence="1">Membrane</location>
        <topology evidence="1">Peripheral membrane protein</topology>
    </subcellularLocation>
</comment>
<dbReference type="InterPro" id="IPR007122">
    <property type="entry name" value="Villin/Gelsolin"/>
</dbReference>
<evidence type="ECO:0000313" key="11">
    <source>
        <dbReference type="Ensembl" id="ENSMMDP00005052837.1"/>
    </source>
</evidence>
<reference evidence="11" key="1">
    <citation type="submission" date="2019-06" db="EMBL/GenBank/DDBJ databases">
        <authorList>
            <consortium name="Wellcome Sanger Institute Data Sharing"/>
        </authorList>
    </citation>
    <scope>NUCLEOTIDE SEQUENCE [LARGE SCALE GENOMIC DNA]</scope>
</reference>
<dbReference type="SUPFAM" id="SSF47050">
    <property type="entry name" value="VHP, Villin headpiece domain"/>
    <property type="match status" value="1"/>
</dbReference>
<dbReference type="Gene3D" id="1.10.950.10">
    <property type="entry name" value="Villin headpiece domain"/>
    <property type="match status" value="1"/>
</dbReference>
<dbReference type="GeneTree" id="ENSGT00940000166361"/>
<dbReference type="InterPro" id="IPR007123">
    <property type="entry name" value="Gelsolin-like_dom"/>
</dbReference>
<dbReference type="FunFam" id="1.10.950.10:FF:000003">
    <property type="entry name" value="supervillin isoform X2"/>
    <property type="match status" value="1"/>
</dbReference>
<dbReference type="GO" id="GO:0015629">
    <property type="term" value="C:actin cytoskeleton"/>
    <property type="evidence" value="ECO:0007669"/>
    <property type="project" value="TreeGrafter"/>
</dbReference>
<proteinExistence type="inferred from homology"/>
<evidence type="ECO:0000313" key="12">
    <source>
        <dbReference type="Proteomes" id="UP000472263"/>
    </source>
</evidence>
<evidence type="ECO:0000256" key="8">
    <source>
        <dbReference type="ARBA" id="ARBA00023212"/>
    </source>
</evidence>
<accession>A0A668AHN8</accession>
<keyword evidence="7" id="KW-0009">Actin-binding</keyword>
<sequence length="1158" mass="130046">MDGIDTLQSSSLETKAERIARYKAERRRELAERYGNKEEFTSKYVRRDKKIGDSSETVSSVTKEKEKNEDNASEQTYTRRGLRNKTAEPDSESCQDTGDSIQSKTDTVSSLKSESASTIKISSHLRLAELTSGEENWRSKLKTPKPTEVVHKSLAERLSHLQDSENAWKKKVWVLLKKLPVMKILQEKEEQWKNKGKGAANDSSQFTVAGRMAKRGKSEVLCLFCQPISQMSLFHYCDKPKIQPIVHVTSTLSHSFMFLYFVMLSLTSTIEVTAEMEKEVMTLDDEETFGSFYKSVLPSALSSSVVINEDDLSQIQANTPKLISAVAEHKRSVRPVRRNQGSRNPLRALAARNDIRQVYTEQRLNVASVETKRIQVERMAKHSNLADVALAGLASKENFRKVSLRSAKSTEVVTNNSALPFHKLMLIRIKGRRHVQVRLVEPKASSLNSGDCFLLIAPKHCFMWSGEFANVIERAKASEMASFVQTKRDLGCKAPQVTVLEEGVNAESRWAKEFWSLLGGKTQYRGAGEPEEDELYESGVVDSNGVYRLQGDKLVPHEDAWASIPSVSLLNSKEVLVFDFGGEVYVWHGKDVPLADRKVAVKLGKQLYSGSYDYSNCRVNPLDTSSTNGDVPKQGEGRPSWALFGRLSEHNETSLFREKFLDWAERKKEEAAQAEEPCDAKALLDNEPDPVKTMLEGVNVQRGYGLVRNEDGRQAELATVAVDAWHIKEHGEEEMAKESLGQLHDGDAYIIRWKYSVTTVVGKRQKPGELSVGAAGRERTACFFWQGRHSSISEKGTSALMTVELGSHRGAQVLVTQGKEPPCFLQLFQGGLVIHRGSREESANTGGWRLFCVRGEAAVEASLVEVDCSSASLRSRSSMVLLNAQKGRVYLWHGCKVQTSAKCPPELGLRSTNSVKVEEVEEGAEPSEFMKALGQQDRKAYDCMLKDPGKYNYTPRLFRLGASSGVFEGEEQLSPARVTEGVMAMPFLQENLYSAQQPALFLLDNRMEVYLWQGQQPDDAQCTGSAKIRWDNQRKCAMETVLHYCKEKNPRRPPQAYLVLAGCEPLTFTNIFPYWEKDPAITAQVGELSVEALSKLSKQQYSIEELTRKPLPDGVDPLRLEDYLSDQDFKRLLEMSRVEFNALPNWKQKNLKKSKGLF</sequence>
<dbReference type="SUPFAM" id="SSF55753">
    <property type="entry name" value="Actin depolymerizing proteins"/>
    <property type="match status" value="5"/>
</dbReference>
<dbReference type="PANTHER" id="PTHR11977">
    <property type="entry name" value="VILLIN"/>
    <property type="match status" value="1"/>
</dbReference>
<dbReference type="GO" id="GO:0005737">
    <property type="term" value="C:cytoplasm"/>
    <property type="evidence" value="ECO:0007669"/>
    <property type="project" value="TreeGrafter"/>
</dbReference>
<keyword evidence="6" id="KW-0472">Membrane</keyword>
<evidence type="ECO:0000256" key="4">
    <source>
        <dbReference type="ARBA" id="ARBA00022490"/>
    </source>
</evidence>
<dbReference type="InterPro" id="IPR036886">
    <property type="entry name" value="Villin_headpiece_dom_sf"/>
</dbReference>
<evidence type="ECO:0000256" key="3">
    <source>
        <dbReference type="ARBA" id="ARBA00008418"/>
    </source>
</evidence>
<evidence type="ECO:0000256" key="1">
    <source>
        <dbReference type="ARBA" id="ARBA00004170"/>
    </source>
</evidence>
<name>A0A668AHN8_9TELE</name>
<dbReference type="SMART" id="SM00153">
    <property type="entry name" value="VHP"/>
    <property type="match status" value="1"/>
</dbReference>
<feature type="compositionally biased region" description="Basic and acidic residues" evidence="9">
    <location>
        <begin position="26"/>
        <end position="41"/>
    </location>
</feature>
<reference evidence="11" key="3">
    <citation type="submission" date="2025-09" db="UniProtKB">
        <authorList>
            <consortium name="Ensembl"/>
        </authorList>
    </citation>
    <scope>IDENTIFICATION</scope>
</reference>
<evidence type="ECO:0000259" key="10">
    <source>
        <dbReference type="PROSITE" id="PS51089"/>
    </source>
</evidence>
<dbReference type="InterPro" id="IPR003128">
    <property type="entry name" value="Villin_headpiece"/>
</dbReference>
<evidence type="ECO:0000256" key="5">
    <source>
        <dbReference type="ARBA" id="ARBA00022737"/>
    </source>
</evidence>
<dbReference type="GO" id="GO:0051016">
    <property type="term" value="P:barbed-end actin filament capping"/>
    <property type="evidence" value="ECO:0007669"/>
    <property type="project" value="TreeGrafter"/>
</dbReference>
<evidence type="ECO:0000256" key="6">
    <source>
        <dbReference type="ARBA" id="ARBA00023136"/>
    </source>
</evidence>
<dbReference type="GO" id="GO:0051014">
    <property type="term" value="P:actin filament severing"/>
    <property type="evidence" value="ECO:0007669"/>
    <property type="project" value="TreeGrafter"/>
</dbReference>
<dbReference type="GO" id="GO:0051015">
    <property type="term" value="F:actin filament binding"/>
    <property type="evidence" value="ECO:0007669"/>
    <property type="project" value="InterPro"/>
</dbReference>
<feature type="compositionally biased region" description="Polar residues" evidence="9">
    <location>
        <begin position="92"/>
        <end position="115"/>
    </location>
</feature>
<dbReference type="Gene3D" id="3.40.20.10">
    <property type="entry name" value="Severin"/>
    <property type="match status" value="5"/>
</dbReference>
<evidence type="ECO:0000256" key="7">
    <source>
        <dbReference type="ARBA" id="ARBA00023203"/>
    </source>
</evidence>
<dbReference type="CDD" id="cd11293">
    <property type="entry name" value="gelsolin_S4_like"/>
    <property type="match status" value="1"/>
</dbReference>
<dbReference type="AlphaFoldDB" id="A0A668AHN8"/>
<dbReference type="CDD" id="cd11289">
    <property type="entry name" value="gelsolin_S2_like"/>
    <property type="match status" value="1"/>
</dbReference>
<protein>
    <submittedName>
        <fullName evidence="11">Supervillin d</fullName>
    </submittedName>
</protein>